<dbReference type="InterPro" id="IPR026461">
    <property type="entry name" value="Trfase_2_rSAM/seldom_assoc"/>
</dbReference>
<dbReference type="Pfam" id="PF00535">
    <property type="entry name" value="Glycos_transf_2"/>
    <property type="match status" value="1"/>
</dbReference>
<keyword evidence="4" id="KW-0808">Transferase</keyword>
<comment type="subcellular location">
    <subcellularLocation>
        <location evidence="1">Cell membrane</location>
    </subcellularLocation>
</comment>
<reference evidence="7" key="1">
    <citation type="submission" date="2023-08" db="EMBL/GenBank/DDBJ databases">
        <authorList>
            <person name="Chen Y."/>
            <person name="Shah S."/>
            <person name="Dougan E. K."/>
            <person name="Thang M."/>
            <person name="Chan C."/>
        </authorList>
    </citation>
    <scope>NUCLEOTIDE SEQUENCE</scope>
</reference>
<protein>
    <recommendedName>
        <fullName evidence="6">Glycosyltransferase 2-like domain-containing protein</fullName>
    </recommendedName>
</protein>
<dbReference type="Gene3D" id="3.90.550.10">
    <property type="entry name" value="Spore Coat Polysaccharide Biosynthesis Protein SpsA, Chain A"/>
    <property type="match status" value="1"/>
</dbReference>
<keyword evidence="8" id="KW-1185">Reference proteome</keyword>
<dbReference type="SUPFAM" id="SSF53448">
    <property type="entry name" value="Nucleotide-diphospho-sugar transferases"/>
    <property type="match status" value="1"/>
</dbReference>
<sequence>MNEEKSLPKTLKSVFSQMPAPSEVLVVDPGSVDRTSETATACGATALKGPRGRAVQMNCGARASKAPVLLFLHADTELPEGALEAVQAALCDPEVLGGCFELRFAEEAESRTLQLWSWSTRVQCCRSSRLVFGDRGIFVRRSAFEELQGYSEWPILEDVDLVMRLARQSRRSFSFVPLAVTTSARRMLEVGPIKQQLLNSCIIVAWYLGASPERLRNWYRYKMT</sequence>
<dbReference type="NCBIfam" id="TIGR04283">
    <property type="entry name" value="glyco_like_mftF"/>
    <property type="match status" value="1"/>
</dbReference>
<evidence type="ECO:0000256" key="4">
    <source>
        <dbReference type="ARBA" id="ARBA00022679"/>
    </source>
</evidence>
<dbReference type="InterPro" id="IPR029044">
    <property type="entry name" value="Nucleotide-diphossugar_trans"/>
</dbReference>
<evidence type="ECO:0000259" key="6">
    <source>
        <dbReference type="Pfam" id="PF00535"/>
    </source>
</evidence>
<organism evidence="7 8">
    <name type="scientific">Effrenium voratum</name>
    <dbReference type="NCBI Taxonomy" id="2562239"/>
    <lineage>
        <taxon>Eukaryota</taxon>
        <taxon>Sar</taxon>
        <taxon>Alveolata</taxon>
        <taxon>Dinophyceae</taxon>
        <taxon>Suessiales</taxon>
        <taxon>Symbiodiniaceae</taxon>
        <taxon>Effrenium</taxon>
    </lineage>
</organism>
<feature type="domain" description="Glycosyltransferase 2-like" evidence="6">
    <location>
        <begin position="2"/>
        <end position="147"/>
    </location>
</feature>
<keyword evidence="5" id="KW-0472">Membrane</keyword>
<gene>
    <name evidence="7" type="ORF">EVOR1521_LOCUS30970</name>
</gene>
<dbReference type="CDD" id="cd02522">
    <property type="entry name" value="GT_2_like_a"/>
    <property type="match status" value="1"/>
</dbReference>
<evidence type="ECO:0000256" key="5">
    <source>
        <dbReference type="ARBA" id="ARBA00023136"/>
    </source>
</evidence>
<evidence type="ECO:0000256" key="1">
    <source>
        <dbReference type="ARBA" id="ARBA00004236"/>
    </source>
</evidence>
<dbReference type="GO" id="GO:0005886">
    <property type="term" value="C:plasma membrane"/>
    <property type="evidence" value="ECO:0007669"/>
    <property type="project" value="UniProtKB-SubCell"/>
</dbReference>
<dbReference type="AlphaFoldDB" id="A0AA36JRY1"/>
<evidence type="ECO:0000313" key="8">
    <source>
        <dbReference type="Proteomes" id="UP001178507"/>
    </source>
</evidence>
<dbReference type="GO" id="GO:0016757">
    <property type="term" value="F:glycosyltransferase activity"/>
    <property type="evidence" value="ECO:0007669"/>
    <property type="project" value="UniProtKB-KW"/>
</dbReference>
<dbReference type="EMBL" id="CAUJNA010003802">
    <property type="protein sequence ID" value="CAJ1410023.1"/>
    <property type="molecule type" value="Genomic_DNA"/>
</dbReference>
<dbReference type="Proteomes" id="UP001178507">
    <property type="component" value="Unassembled WGS sequence"/>
</dbReference>
<proteinExistence type="predicted"/>
<dbReference type="InterPro" id="IPR001173">
    <property type="entry name" value="Glyco_trans_2-like"/>
</dbReference>
<evidence type="ECO:0000256" key="3">
    <source>
        <dbReference type="ARBA" id="ARBA00022676"/>
    </source>
</evidence>
<name>A0AA36JRY1_9DINO</name>
<keyword evidence="2" id="KW-1003">Cell membrane</keyword>
<accession>A0AA36JRY1</accession>
<dbReference type="PANTHER" id="PTHR43646">
    <property type="entry name" value="GLYCOSYLTRANSFERASE"/>
    <property type="match status" value="1"/>
</dbReference>
<keyword evidence="3" id="KW-0328">Glycosyltransferase</keyword>
<dbReference type="PANTHER" id="PTHR43646:SF2">
    <property type="entry name" value="GLYCOSYLTRANSFERASE 2-LIKE DOMAIN-CONTAINING PROTEIN"/>
    <property type="match status" value="1"/>
</dbReference>
<evidence type="ECO:0000313" key="7">
    <source>
        <dbReference type="EMBL" id="CAJ1410023.1"/>
    </source>
</evidence>
<evidence type="ECO:0000256" key="2">
    <source>
        <dbReference type="ARBA" id="ARBA00022475"/>
    </source>
</evidence>
<comment type="caution">
    <text evidence="7">The sequence shown here is derived from an EMBL/GenBank/DDBJ whole genome shotgun (WGS) entry which is preliminary data.</text>
</comment>